<evidence type="ECO:0000256" key="1">
    <source>
        <dbReference type="SAM" id="Phobius"/>
    </source>
</evidence>
<dbReference type="EMBL" id="CP040710">
    <property type="protein sequence ID" value="QCX01735.1"/>
    <property type="molecule type" value="Genomic_DNA"/>
</dbReference>
<name>A0A5B7SSH2_9FLAO</name>
<dbReference type="SMART" id="SM00487">
    <property type="entry name" value="DEXDc"/>
    <property type="match status" value="1"/>
</dbReference>
<keyword evidence="3" id="KW-0067">ATP-binding</keyword>
<reference evidence="3 4" key="1">
    <citation type="submission" date="2019-05" db="EMBL/GenBank/DDBJ databases">
        <title>Genome sequencing of F202Z8.</title>
        <authorList>
            <person name="Kwon Y.M."/>
        </authorList>
    </citation>
    <scope>NUCLEOTIDE SEQUENCE [LARGE SCALE GENOMIC DNA]</scope>
    <source>
        <strain evidence="3 4">F202Z8</strain>
    </source>
</reference>
<dbReference type="PROSITE" id="PS51192">
    <property type="entry name" value="HELICASE_ATP_BIND_1"/>
    <property type="match status" value="1"/>
</dbReference>
<protein>
    <submittedName>
        <fullName evidence="3">DEAD/DEAH box helicase</fullName>
    </submittedName>
</protein>
<proteinExistence type="predicted"/>
<dbReference type="GO" id="GO:0005829">
    <property type="term" value="C:cytosol"/>
    <property type="evidence" value="ECO:0007669"/>
    <property type="project" value="TreeGrafter"/>
</dbReference>
<dbReference type="PANTHER" id="PTHR47396">
    <property type="entry name" value="TYPE I RESTRICTION ENZYME ECOKI R PROTEIN"/>
    <property type="match status" value="1"/>
</dbReference>
<dbReference type="InterPro" id="IPR027417">
    <property type="entry name" value="P-loop_NTPase"/>
</dbReference>
<dbReference type="SUPFAM" id="SSF52540">
    <property type="entry name" value="P-loop containing nucleoside triphosphate hydrolases"/>
    <property type="match status" value="1"/>
</dbReference>
<dbReference type="GO" id="GO:0005524">
    <property type="term" value="F:ATP binding"/>
    <property type="evidence" value="ECO:0007669"/>
    <property type="project" value="InterPro"/>
</dbReference>
<dbReference type="Proteomes" id="UP000310017">
    <property type="component" value="Chromosome"/>
</dbReference>
<feature type="transmembrane region" description="Helical" evidence="1">
    <location>
        <begin position="689"/>
        <end position="710"/>
    </location>
</feature>
<dbReference type="GO" id="GO:0004386">
    <property type="term" value="F:helicase activity"/>
    <property type="evidence" value="ECO:0007669"/>
    <property type="project" value="UniProtKB-KW"/>
</dbReference>
<dbReference type="KEGG" id="asag:FGM00_17035"/>
<keyword evidence="1" id="KW-0812">Transmembrane</keyword>
<evidence type="ECO:0000313" key="3">
    <source>
        <dbReference type="EMBL" id="QCX01735.1"/>
    </source>
</evidence>
<keyword evidence="3" id="KW-0347">Helicase</keyword>
<keyword evidence="1" id="KW-1133">Transmembrane helix</keyword>
<keyword evidence="3" id="KW-0547">Nucleotide-binding</keyword>
<dbReference type="PANTHER" id="PTHR47396:SF1">
    <property type="entry name" value="ATP-DEPENDENT HELICASE IRC3-RELATED"/>
    <property type="match status" value="1"/>
</dbReference>
<organism evidence="3 4">
    <name type="scientific">Aggregatimonas sangjinii</name>
    <dbReference type="NCBI Taxonomy" id="2583587"/>
    <lineage>
        <taxon>Bacteria</taxon>
        <taxon>Pseudomonadati</taxon>
        <taxon>Bacteroidota</taxon>
        <taxon>Flavobacteriia</taxon>
        <taxon>Flavobacteriales</taxon>
        <taxon>Flavobacteriaceae</taxon>
        <taxon>Aggregatimonas</taxon>
    </lineage>
</organism>
<dbReference type="OrthoDB" id="9759819at2"/>
<sequence length="879" mass="100775">MIELDKKLKFKFTWRSYQEQFLSRFESHIQDDHLHIVAPPGSGKTILGLEMLLRVAKPSLVLSPTLTIRNQWKSRLESFFLTDSDWEEYTLDLKNPSFLTFSTYQSLHALDKSMTENQESLLKYIEKHGIRTLVLDEAHHLKNTWWTSLFKLKQLEHLTVISLTATPPYDSTAQELNKYFELCGPLDDEIAVPDLIANGDLCPHQDFVYFSQPDEAQIKYIVSYREQIIAFTNALVANERFKSMLLEHPIYARSEENLELLYEHPEFFSSVLIFLKASGHVVDRRKLKFLGFEGGKIEFPNLSYEWMEILLQQLLVDQREALMEHEELLFDIERQLARIGVFSKKRVNFIGDEQLYRTLANSPSKLKSISEILKHEKDCLEEKLKAVILTDFIRKEYLDFKGTDTAELKRLGVASIFQYLRIKGHSKKDIAVLTGSLVILHRSALNDFELQTNSSNFNAVPLPSDEEFVLINSFGNVKNSIVDSITRLFQKGIIKVLIGTKALLGEGWDAPAINTLVLASYVGSFVSSNQMRGRAIRIDGEAPDKTGNIWHLACLDPTAADGGKDWEKLNRRFEAFSGVSLSGTPYIENGLERLQIPTHFDADVSLDGLNAQMVHVAKQREALKTRWFDAISKGSVLVREVKIPYLDKVPFKEAKRLRWGSASKYLLVEVVVGAGLFFPEFLAKHIGTLVTKGVLQFAYLFLAGIFIALAPKTYKAIKLYFLFGNTYGKTKKIGAALLEILYRTKRLHTPFDAVSVETEQQLNGTFVCYLKGATNAESSMFVHLLAEILAPVENPRYLLVYTHWIKRHWGLRNYYVVPEQFGKRKKDAQLFHHCWKNHVDSSRLLYTRSLKGRRALLKARLSHIVYQFKEVSKKAITWK</sequence>
<gene>
    <name evidence="3" type="ORF">FGM00_17035</name>
</gene>
<dbReference type="RefSeq" id="WP_138854072.1">
    <property type="nucleotide sequence ID" value="NZ_CP040710.1"/>
</dbReference>
<dbReference type="AlphaFoldDB" id="A0A5B7SSH2"/>
<keyword evidence="3" id="KW-0378">Hydrolase</keyword>
<dbReference type="InterPro" id="IPR050742">
    <property type="entry name" value="Helicase_Restrict-Modif_Enz"/>
</dbReference>
<dbReference type="InterPro" id="IPR006935">
    <property type="entry name" value="Helicase/UvrB_N"/>
</dbReference>
<dbReference type="Gene3D" id="3.40.50.300">
    <property type="entry name" value="P-loop containing nucleotide triphosphate hydrolases"/>
    <property type="match status" value="2"/>
</dbReference>
<keyword evidence="1" id="KW-0472">Membrane</keyword>
<dbReference type="GO" id="GO:0016787">
    <property type="term" value="F:hydrolase activity"/>
    <property type="evidence" value="ECO:0007669"/>
    <property type="project" value="InterPro"/>
</dbReference>
<dbReference type="GO" id="GO:0003677">
    <property type="term" value="F:DNA binding"/>
    <property type="evidence" value="ECO:0007669"/>
    <property type="project" value="InterPro"/>
</dbReference>
<dbReference type="CDD" id="cd18785">
    <property type="entry name" value="SF2_C"/>
    <property type="match status" value="1"/>
</dbReference>
<keyword evidence="4" id="KW-1185">Reference proteome</keyword>
<dbReference type="Pfam" id="PF04851">
    <property type="entry name" value="ResIII"/>
    <property type="match status" value="1"/>
</dbReference>
<accession>A0A5B7SSH2</accession>
<evidence type="ECO:0000313" key="4">
    <source>
        <dbReference type="Proteomes" id="UP000310017"/>
    </source>
</evidence>
<evidence type="ECO:0000259" key="2">
    <source>
        <dbReference type="PROSITE" id="PS51192"/>
    </source>
</evidence>
<dbReference type="InterPro" id="IPR014001">
    <property type="entry name" value="Helicase_ATP-bd"/>
</dbReference>
<feature type="domain" description="Helicase ATP-binding" evidence="2">
    <location>
        <begin position="25"/>
        <end position="185"/>
    </location>
</feature>